<evidence type="ECO:0000313" key="2">
    <source>
        <dbReference type="Proteomes" id="UP001501705"/>
    </source>
</evidence>
<name>A0ABP4NW03_9ACTN</name>
<dbReference type="RefSeq" id="WP_344233781.1">
    <property type="nucleotide sequence ID" value="NZ_BAAAPH010000007.1"/>
</dbReference>
<keyword evidence="2" id="KW-1185">Reference proteome</keyword>
<comment type="caution">
    <text evidence="1">The sequence shown here is derived from an EMBL/GenBank/DDBJ whole genome shotgun (WGS) entry which is preliminary data.</text>
</comment>
<dbReference type="Proteomes" id="UP001501705">
    <property type="component" value="Unassembled WGS sequence"/>
</dbReference>
<sequence>MPTRLSRSERDAFLSDVRVGVLSVASNDPDRAPVSAPVWYTYSPEAGVTVIMNGKSRKGVAIETARRFSLVVQSESVPYRYVAVEGPVVGIRPADGPTDVLPLAIRYLGEDPGAAYTKGWTEAGAAETDLVYTMKPTHWNTADFTHDLA</sequence>
<gene>
    <name evidence="1" type="ORF">GCM10009804_26820</name>
</gene>
<protein>
    <submittedName>
        <fullName evidence="1">Pyridoxamine 5'-phosphate oxidase family protein</fullName>
    </submittedName>
</protein>
<dbReference type="InterPro" id="IPR012349">
    <property type="entry name" value="Split_barrel_FMN-bd"/>
</dbReference>
<proteinExistence type="predicted"/>
<accession>A0ABP4NW03</accession>
<organism evidence="1 2">
    <name type="scientific">Kribbella hippodromi</name>
    <dbReference type="NCBI Taxonomy" id="434347"/>
    <lineage>
        <taxon>Bacteria</taxon>
        <taxon>Bacillati</taxon>
        <taxon>Actinomycetota</taxon>
        <taxon>Actinomycetes</taxon>
        <taxon>Propionibacteriales</taxon>
        <taxon>Kribbellaceae</taxon>
        <taxon>Kribbella</taxon>
    </lineage>
</organism>
<dbReference type="SUPFAM" id="SSF50475">
    <property type="entry name" value="FMN-binding split barrel"/>
    <property type="match status" value="1"/>
</dbReference>
<dbReference type="Gene3D" id="2.30.110.10">
    <property type="entry name" value="Electron Transport, Fmn-binding Protein, Chain A"/>
    <property type="match status" value="1"/>
</dbReference>
<dbReference type="EMBL" id="BAAAPH010000007">
    <property type="protein sequence ID" value="GAA1569017.1"/>
    <property type="molecule type" value="Genomic_DNA"/>
</dbReference>
<reference evidence="2" key="1">
    <citation type="journal article" date="2019" name="Int. J. Syst. Evol. Microbiol.">
        <title>The Global Catalogue of Microorganisms (GCM) 10K type strain sequencing project: providing services to taxonomists for standard genome sequencing and annotation.</title>
        <authorList>
            <consortium name="The Broad Institute Genomics Platform"/>
            <consortium name="The Broad Institute Genome Sequencing Center for Infectious Disease"/>
            <person name="Wu L."/>
            <person name="Ma J."/>
        </authorList>
    </citation>
    <scope>NUCLEOTIDE SEQUENCE [LARGE SCALE GENOMIC DNA]</scope>
    <source>
        <strain evidence="2">JCM 15572</strain>
    </source>
</reference>
<evidence type="ECO:0000313" key="1">
    <source>
        <dbReference type="EMBL" id="GAA1569017.1"/>
    </source>
</evidence>